<evidence type="ECO:0000256" key="3">
    <source>
        <dbReference type="ARBA" id="ARBA00023163"/>
    </source>
</evidence>
<keyword evidence="4" id="KW-0812">Transmembrane</keyword>
<keyword evidence="2" id="KW-0238">DNA-binding</keyword>
<evidence type="ECO:0000256" key="2">
    <source>
        <dbReference type="ARBA" id="ARBA00023125"/>
    </source>
</evidence>
<dbReference type="SMART" id="SM00342">
    <property type="entry name" value="HTH_ARAC"/>
    <property type="match status" value="1"/>
</dbReference>
<keyword evidence="1" id="KW-0805">Transcription regulation</keyword>
<keyword evidence="3" id="KW-0804">Transcription</keyword>
<dbReference type="Gene3D" id="3.30.450.20">
    <property type="entry name" value="PAS domain"/>
    <property type="match status" value="1"/>
</dbReference>
<dbReference type="PANTHER" id="PTHR43280:SF10">
    <property type="entry name" value="REGULATORY PROTEIN POCR"/>
    <property type="match status" value="1"/>
</dbReference>
<dbReference type="InterPro" id="IPR018060">
    <property type="entry name" value="HTH_AraC"/>
</dbReference>
<comment type="caution">
    <text evidence="6">The sequence shown here is derived from an EMBL/GenBank/DDBJ whole genome shotgun (WGS) entry which is preliminary data.</text>
</comment>
<dbReference type="Gene3D" id="1.10.10.60">
    <property type="entry name" value="Homeodomain-like"/>
    <property type="match status" value="2"/>
</dbReference>
<dbReference type="Pfam" id="PF17853">
    <property type="entry name" value="GGDEF_2"/>
    <property type="match status" value="1"/>
</dbReference>
<evidence type="ECO:0000259" key="5">
    <source>
        <dbReference type="PROSITE" id="PS01124"/>
    </source>
</evidence>
<dbReference type="Proteomes" id="UP001597262">
    <property type="component" value="Unassembled WGS sequence"/>
</dbReference>
<feature type="transmembrane region" description="Helical" evidence="4">
    <location>
        <begin position="17"/>
        <end position="35"/>
    </location>
</feature>
<dbReference type="PANTHER" id="PTHR43280">
    <property type="entry name" value="ARAC-FAMILY TRANSCRIPTIONAL REGULATOR"/>
    <property type="match status" value="1"/>
</dbReference>
<proteinExistence type="predicted"/>
<dbReference type="InterPro" id="IPR041522">
    <property type="entry name" value="CdaR_GGDEF"/>
</dbReference>
<keyword evidence="7" id="KW-1185">Reference proteome</keyword>
<accession>A0ABW3S031</accession>
<feature type="transmembrane region" description="Helical" evidence="4">
    <location>
        <begin position="294"/>
        <end position="321"/>
    </location>
</feature>
<evidence type="ECO:0000313" key="7">
    <source>
        <dbReference type="Proteomes" id="UP001597262"/>
    </source>
</evidence>
<dbReference type="Pfam" id="PF12833">
    <property type="entry name" value="HTH_18"/>
    <property type="match status" value="1"/>
</dbReference>
<evidence type="ECO:0000256" key="1">
    <source>
        <dbReference type="ARBA" id="ARBA00023015"/>
    </source>
</evidence>
<evidence type="ECO:0000256" key="4">
    <source>
        <dbReference type="SAM" id="Phobius"/>
    </source>
</evidence>
<dbReference type="EMBL" id="JBHTLM010000012">
    <property type="protein sequence ID" value="MFD1177854.1"/>
    <property type="molecule type" value="Genomic_DNA"/>
</dbReference>
<feature type="domain" description="HTH araC/xylS-type" evidence="5">
    <location>
        <begin position="660"/>
        <end position="758"/>
    </location>
</feature>
<sequence>MLTKLNSFRKPSFKRKLFFYSLLISLLPVFIIGFLSSRMAAVMIRDEVNQNHQFILQEVQRQVEAFWEDLDTASIQLANNPVLEKAVYAKSGPSAKSFDTMLEMVDTIQMQRGISKIPYDVSVFFLPYGKIYNNKLGFINLADFPYRDLLDRLPPYFRSETIPPGTYPGQRELLYLRPVPIFSESRGNGILMMHVDKNVLSSFSENVPLSGGRLLYVFDGEDRVLISRNQNEIGSKMSLLSASLPLWRENGAADIDTQWNGVDYVVTLHQSEATHWTYVALTPKNELDRQSKRIITLTYGMMALLALFSILIARVGAYRFYVPVQKLLQRFVPVSGSTSEGNKLDEWGTLDTWVTGMLSHNESLERKLHEQTPYMKENFTLQLLRGEWSHREAEVRAEALNLTLLDSRFCVCLLDPDNNLQTIYSKKDRSLIVYALRKMAEEFFQDSFTCLSAVTLSGQVAIIVFLDKSDNALTSLHHTGECLLQAADQYFPVSISMACSSPVSLFTDISEAYLEAEEMLTYRLLIGCRKLLTPERIEPSLKQSGSDLSKLRKRILPMVMQGEADEAAALMQEWVAEVSRVASHPEAVHGFFAHFVGELQSHIQEWGLNPETIFGENPYKRVYAMTNVEEITRWLTDVIFVKVAENISQSPAKQPERIISDVLRHIHEHYDTDLSLQIMADRYQLSSSQLSRMFKEQTGLSFIDYLISYRMDKAKEWLAYTDMPIKDIARKLSYTSVQNFTRIFKQIVQIPPGEYRKLQHERASNRS</sequence>
<dbReference type="InterPro" id="IPR009057">
    <property type="entry name" value="Homeodomain-like_sf"/>
</dbReference>
<protein>
    <submittedName>
        <fullName evidence="6">Helix-turn-helix domain-containing protein</fullName>
    </submittedName>
</protein>
<keyword evidence="4" id="KW-0472">Membrane</keyword>
<dbReference type="PROSITE" id="PS01124">
    <property type="entry name" value="HTH_ARAC_FAMILY_2"/>
    <property type="match status" value="1"/>
</dbReference>
<organism evidence="6 7">
    <name type="scientific">Paenibacillus puldeungensis</name>
    <dbReference type="NCBI Taxonomy" id="696536"/>
    <lineage>
        <taxon>Bacteria</taxon>
        <taxon>Bacillati</taxon>
        <taxon>Bacillota</taxon>
        <taxon>Bacilli</taxon>
        <taxon>Bacillales</taxon>
        <taxon>Paenibacillaceae</taxon>
        <taxon>Paenibacillus</taxon>
    </lineage>
</organism>
<gene>
    <name evidence="6" type="ORF">ACFQ3W_16310</name>
</gene>
<reference evidence="7" key="1">
    <citation type="journal article" date="2019" name="Int. J. Syst. Evol. Microbiol.">
        <title>The Global Catalogue of Microorganisms (GCM) 10K type strain sequencing project: providing services to taxonomists for standard genome sequencing and annotation.</title>
        <authorList>
            <consortium name="The Broad Institute Genomics Platform"/>
            <consortium name="The Broad Institute Genome Sequencing Center for Infectious Disease"/>
            <person name="Wu L."/>
            <person name="Ma J."/>
        </authorList>
    </citation>
    <scope>NUCLEOTIDE SEQUENCE [LARGE SCALE GENOMIC DNA]</scope>
    <source>
        <strain evidence="7">CCUG 59189</strain>
    </source>
</reference>
<dbReference type="SUPFAM" id="SSF46689">
    <property type="entry name" value="Homeodomain-like"/>
    <property type="match status" value="2"/>
</dbReference>
<name>A0ABW3S031_9BACL</name>
<dbReference type="RefSeq" id="WP_379320304.1">
    <property type="nucleotide sequence ID" value="NZ_JBHTLM010000012.1"/>
</dbReference>
<keyword evidence="4" id="KW-1133">Transmembrane helix</keyword>
<evidence type="ECO:0000313" key="6">
    <source>
        <dbReference type="EMBL" id="MFD1177854.1"/>
    </source>
</evidence>